<dbReference type="EMBL" id="CAUOFW020003247">
    <property type="protein sequence ID" value="CAK9158789.1"/>
    <property type="molecule type" value="Genomic_DNA"/>
</dbReference>
<keyword evidence="2" id="KW-1185">Reference proteome</keyword>
<accession>A0ABC8SNM4</accession>
<reference evidence="1 2" key="1">
    <citation type="submission" date="2024-02" db="EMBL/GenBank/DDBJ databases">
        <authorList>
            <person name="Vignale AGUSTIN F."/>
            <person name="Sosa J E."/>
            <person name="Modenutti C."/>
        </authorList>
    </citation>
    <scope>NUCLEOTIDE SEQUENCE [LARGE SCALE GENOMIC DNA]</scope>
</reference>
<dbReference type="Proteomes" id="UP001642360">
    <property type="component" value="Unassembled WGS sequence"/>
</dbReference>
<gene>
    <name evidence="1" type="ORF">ILEXP_LOCUS27457</name>
</gene>
<dbReference type="PANTHER" id="PTHR21689">
    <property type="entry name" value="LIN-9"/>
    <property type="match status" value="1"/>
</dbReference>
<dbReference type="AlphaFoldDB" id="A0ABC8SNM4"/>
<dbReference type="InterPro" id="IPR010561">
    <property type="entry name" value="LIN-9/ALY1"/>
</dbReference>
<evidence type="ECO:0000313" key="2">
    <source>
        <dbReference type="Proteomes" id="UP001642360"/>
    </source>
</evidence>
<proteinExistence type="predicted"/>
<evidence type="ECO:0000313" key="1">
    <source>
        <dbReference type="EMBL" id="CAK9158789.1"/>
    </source>
</evidence>
<comment type="caution">
    <text evidence="1">The sequence shown here is derived from an EMBL/GenBank/DDBJ whole genome shotgun (WGS) entry which is preliminary data.</text>
</comment>
<sequence length="304" mass="33345">MQDVDCMPLRRLENKPASVARSSSAVNKLFENFTQLKINGREKDQRLEGYIKFSPGDTLENVRGPSHESLSSYPMDNLLKQTKVASVDANSQANTGLRKTAINQQTLHSQHHTLAEVQAKEADVQALTELTRPLNKKEAAVIELKHINDDVLESDKDGDCSLSNSEPFKKQYSAVLVQLNAANEQACVSSALYCLRQRNSYQGNFPQARPRPMANLGDHGGLLSSLDHSTSHTQASGSSVNEVVESSRTKAQTMVDAVMQGMSSLKGVEKMETAIDHVNDRLLPLDDFCMLATDSVHVGLASHD</sequence>
<organism evidence="1 2">
    <name type="scientific">Ilex paraguariensis</name>
    <name type="common">yerba mate</name>
    <dbReference type="NCBI Taxonomy" id="185542"/>
    <lineage>
        <taxon>Eukaryota</taxon>
        <taxon>Viridiplantae</taxon>
        <taxon>Streptophyta</taxon>
        <taxon>Embryophyta</taxon>
        <taxon>Tracheophyta</taxon>
        <taxon>Spermatophyta</taxon>
        <taxon>Magnoliopsida</taxon>
        <taxon>eudicotyledons</taxon>
        <taxon>Gunneridae</taxon>
        <taxon>Pentapetalae</taxon>
        <taxon>asterids</taxon>
        <taxon>campanulids</taxon>
        <taxon>Aquifoliales</taxon>
        <taxon>Aquifoliaceae</taxon>
        <taxon>Ilex</taxon>
    </lineage>
</organism>
<protein>
    <submittedName>
        <fullName evidence="1">Uncharacterized protein</fullName>
    </submittedName>
</protein>
<dbReference type="PANTHER" id="PTHR21689:SF2">
    <property type="entry name" value="PROTEIN LIN-9 HOMOLOG"/>
    <property type="match status" value="1"/>
</dbReference>
<name>A0ABC8SNM4_9AQUA</name>